<protein>
    <submittedName>
        <fullName evidence="2">Uncharacterized protein</fullName>
    </submittedName>
</protein>
<evidence type="ECO:0000256" key="1">
    <source>
        <dbReference type="SAM" id="Phobius"/>
    </source>
</evidence>
<gene>
    <name evidence="2" type="ORF">CSF007_4290</name>
</gene>
<dbReference type="EMBL" id="LN681231">
    <property type="protein sequence ID" value="CEK26626.1"/>
    <property type="molecule type" value="Genomic_DNA"/>
</dbReference>
<feature type="transmembrane region" description="Helical" evidence="1">
    <location>
        <begin position="21"/>
        <end position="39"/>
    </location>
</feature>
<reference evidence="2" key="1">
    <citation type="journal article" date="2015" name="Genome Announc.">
        <title>Complete Genome Sequence of Yersinia ruckeri Strain CSF007-82, Etiologic Agent of Red Mouth Disease in Salmonid Fish.</title>
        <authorList>
            <person name="Nelson M.C."/>
            <person name="LaPatra S.E."/>
            <person name="Welch T.J."/>
            <person name="Graf J."/>
        </authorList>
    </citation>
    <scope>NUCLEOTIDE SEQUENCE</scope>
    <source>
        <strain evidence="2">CSF007-82</strain>
    </source>
</reference>
<dbReference type="AlphaFoldDB" id="A0A0A8VGA8"/>
<proteinExistence type="predicted"/>
<keyword evidence="1" id="KW-1133">Transmembrane helix</keyword>
<keyword evidence="1" id="KW-0472">Membrane</keyword>
<organism evidence="2">
    <name type="scientific">Yersinia ruckeri</name>
    <dbReference type="NCBI Taxonomy" id="29486"/>
    <lineage>
        <taxon>Bacteria</taxon>
        <taxon>Pseudomonadati</taxon>
        <taxon>Pseudomonadota</taxon>
        <taxon>Gammaproteobacteria</taxon>
        <taxon>Enterobacterales</taxon>
        <taxon>Yersiniaceae</taxon>
        <taxon>Yersinia</taxon>
    </lineage>
</organism>
<keyword evidence="1" id="KW-0812">Transmembrane</keyword>
<accession>A0A0A8VGA8</accession>
<name>A0A0A8VGA8_YERRU</name>
<sequence>MLHVIQRRTATRRLDILTVQLIFDVLTGSAMACILLEGIE</sequence>
<evidence type="ECO:0000313" key="2">
    <source>
        <dbReference type="EMBL" id="CEK26626.1"/>
    </source>
</evidence>